<dbReference type="InterPro" id="IPR011701">
    <property type="entry name" value="MFS"/>
</dbReference>
<feature type="transmembrane region" description="Helical" evidence="6">
    <location>
        <begin position="114"/>
        <end position="132"/>
    </location>
</feature>
<evidence type="ECO:0000256" key="5">
    <source>
        <dbReference type="ARBA" id="ARBA00023136"/>
    </source>
</evidence>
<feature type="transmembrane region" description="Helical" evidence="6">
    <location>
        <begin position="50"/>
        <end position="70"/>
    </location>
</feature>
<feature type="transmembrane region" description="Helical" evidence="6">
    <location>
        <begin position="211"/>
        <end position="234"/>
    </location>
</feature>
<keyword evidence="3 6" id="KW-0812">Transmembrane</keyword>
<feature type="transmembrane region" description="Helical" evidence="6">
    <location>
        <begin position="15"/>
        <end position="38"/>
    </location>
</feature>
<feature type="transmembrane region" description="Helical" evidence="6">
    <location>
        <begin position="246"/>
        <end position="266"/>
    </location>
</feature>
<dbReference type="InterPro" id="IPR036259">
    <property type="entry name" value="MFS_trans_sf"/>
</dbReference>
<keyword evidence="9" id="KW-1185">Reference proteome</keyword>
<dbReference type="PANTHER" id="PTHR43124:SF3">
    <property type="entry name" value="CHLORAMPHENICOL EFFLUX PUMP RV0191"/>
    <property type="match status" value="1"/>
</dbReference>
<evidence type="ECO:0000313" key="8">
    <source>
        <dbReference type="EMBL" id="TQK75962.1"/>
    </source>
</evidence>
<evidence type="ECO:0000313" key="9">
    <source>
        <dbReference type="Proteomes" id="UP000316181"/>
    </source>
</evidence>
<evidence type="ECO:0000256" key="6">
    <source>
        <dbReference type="SAM" id="Phobius"/>
    </source>
</evidence>
<dbReference type="PANTHER" id="PTHR43124">
    <property type="entry name" value="PURINE EFFLUX PUMP PBUE"/>
    <property type="match status" value="1"/>
</dbReference>
<dbReference type="Proteomes" id="UP000316181">
    <property type="component" value="Unassembled WGS sequence"/>
</dbReference>
<dbReference type="SUPFAM" id="SSF103473">
    <property type="entry name" value="MFS general substrate transporter"/>
    <property type="match status" value="1"/>
</dbReference>
<evidence type="ECO:0000256" key="3">
    <source>
        <dbReference type="ARBA" id="ARBA00022692"/>
    </source>
</evidence>
<protein>
    <submittedName>
        <fullName evidence="8">DHA1 family inner membrane transport protein</fullName>
    </submittedName>
</protein>
<evidence type="ECO:0000256" key="1">
    <source>
        <dbReference type="ARBA" id="ARBA00004651"/>
    </source>
</evidence>
<feature type="domain" description="Major facilitator superfamily (MFS) profile" evidence="7">
    <location>
        <begin position="16"/>
        <end position="390"/>
    </location>
</feature>
<dbReference type="GO" id="GO:0005886">
    <property type="term" value="C:plasma membrane"/>
    <property type="evidence" value="ECO:0007669"/>
    <property type="project" value="UniProtKB-SubCell"/>
</dbReference>
<accession>A0A542SMX4</accession>
<evidence type="ECO:0000256" key="2">
    <source>
        <dbReference type="ARBA" id="ARBA00022475"/>
    </source>
</evidence>
<keyword evidence="4 6" id="KW-1133">Transmembrane helix</keyword>
<dbReference type="CDD" id="cd17324">
    <property type="entry name" value="MFS_NepI_like"/>
    <property type="match status" value="1"/>
</dbReference>
<feature type="transmembrane region" description="Helical" evidence="6">
    <location>
        <begin position="139"/>
        <end position="158"/>
    </location>
</feature>
<comment type="caution">
    <text evidence="8">The sequence shown here is derived from an EMBL/GenBank/DDBJ whole genome shotgun (WGS) entry which is preliminary data.</text>
</comment>
<organism evidence="8 9">
    <name type="scientific">Rarobacter incanus</name>
    <dbReference type="NCBI Taxonomy" id="153494"/>
    <lineage>
        <taxon>Bacteria</taxon>
        <taxon>Bacillati</taxon>
        <taxon>Actinomycetota</taxon>
        <taxon>Actinomycetes</taxon>
        <taxon>Micrococcales</taxon>
        <taxon>Rarobacteraceae</taxon>
        <taxon>Rarobacter</taxon>
    </lineage>
</organism>
<dbReference type="AlphaFoldDB" id="A0A542SMX4"/>
<dbReference type="RefSeq" id="WP_246043488.1">
    <property type="nucleotide sequence ID" value="NZ_BAAATB010000008.1"/>
</dbReference>
<feature type="transmembrane region" description="Helical" evidence="6">
    <location>
        <begin position="278"/>
        <end position="297"/>
    </location>
</feature>
<comment type="subcellular location">
    <subcellularLocation>
        <location evidence="1">Cell membrane</location>
        <topology evidence="1">Multi-pass membrane protein</topology>
    </subcellularLocation>
</comment>
<name>A0A542SMX4_9MICO</name>
<feature type="transmembrane region" description="Helical" evidence="6">
    <location>
        <begin position="367"/>
        <end position="386"/>
    </location>
</feature>
<dbReference type="PROSITE" id="PS50850">
    <property type="entry name" value="MFS"/>
    <property type="match status" value="1"/>
</dbReference>
<feature type="transmembrane region" description="Helical" evidence="6">
    <location>
        <begin position="170"/>
        <end position="190"/>
    </location>
</feature>
<dbReference type="EMBL" id="VFNV01000001">
    <property type="protein sequence ID" value="TQK75962.1"/>
    <property type="molecule type" value="Genomic_DNA"/>
</dbReference>
<keyword evidence="5 6" id="KW-0472">Membrane</keyword>
<dbReference type="InterPro" id="IPR020846">
    <property type="entry name" value="MFS_dom"/>
</dbReference>
<feature type="transmembrane region" description="Helical" evidence="6">
    <location>
        <begin position="82"/>
        <end position="108"/>
    </location>
</feature>
<dbReference type="Pfam" id="PF07690">
    <property type="entry name" value="MFS_1"/>
    <property type="match status" value="1"/>
</dbReference>
<reference evidence="8 9" key="1">
    <citation type="submission" date="2019-06" db="EMBL/GenBank/DDBJ databases">
        <title>Sequencing the genomes of 1000 actinobacteria strains.</title>
        <authorList>
            <person name="Klenk H.-P."/>
        </authorList>
    </citation>
    <scope>NUCLEOTIDE SEQUENCE [LARGE SCALE GENOMIC DNA]</scope>
    <source>
        <strain evidence="8 9">DSM 10596</strain>
    </source>
</reference>
<gene>
    <name evidence="8" type="ORF">FB389_0606</name>
</gene>
<proteinExistence type="predicted"/>
<keyword evidence="2" id="KW-1003">Cell membrane</keyword>
<sequence>MTQSSAASIARHPGLALFALAIGGFTIGTTEFAAMGVLTNVSSAFHVTDAVAGHMISAYAVGVVLGGPLLTVTTARMQRKTLLIALMALYTVGNIASSFAPNLAVLIAGRFVTGLSHGVFFGVGAVVGTAVVGVARRGFAVSMMMAGLTVANVVGVPLSSIVGDQLGWEWTFRLVGILGIVTIVGVILNVPKVPPLAGASPKTEFKALGNGPLWLGMLAGAVGFGGMFAAYSYVKPIFVRGLGASDVIVSFALASFGAGMTVGAIVGGRLSDRSVKSATRIGFILTAASLLIFGLAMGSVVGAMVGLFLVGLASQILGVALQTALMDLSPNAPSLGASLCHSALNLGNANGAFLGGMVLTAGMGYPALAWLGVILTIIGFAIMLGVQRLKAPQPIPGLPSES</sequence>
<dbReference type="InterPro" id="IPR050189">
    <property type="entry name" value="MFS_Efflux_Transporters"/>
</dbReference>
<dbReference type="GO" id="GO:0022857">
    <property type="term" value="F:transmembrane transporter activity"/>
    <property type="evidence" value="ECO:0007669"/>
    <property type="project" value="InterPro"/>
</dbReference>
<evidence type="ECO:0000259" key="7">
    <source>
        <dbReference type="PROSITE" id="PS50850"/>
    </source>
</evidence>
<dbReference type="Gene3D" id="1.20.1250.20">
    <property type="entry name" value="MFS general substrate transporter like domains"/>
    <property type="match status" value="2"/>
</dbReference>
<evidence type="ECO:0000256" key="4">
    <source>
        <dbReference type="ARBA" id="ARBA00022989"/>
    </source>
</evidence>